<feature type="compositionally biased region" description="Polar residues" evidence="1">
    <location>
        <begin position="162"/>
        <end position="191"/>
    </location>
</feature>
<evidence type="ECO:0000256" key="1">
    <source>
        <dbReference type="SAM" id="MobiDB-lite"/>
    </source>
</evidence>
<comment type="caution">
    <text evidence="2">The sequence shown here is derived from an EMBL/GenBank/DDBJ whole genome shotgun (WGS) entry which is preliminary data.</text>
</comment>
<dbReference type="Proteomes" id="UP000295371">
    <property type="component" value="Unassembled WGS sequence"/>
</dbReference>
<sequence>MRRPGHSGGVLFTQTAAGSRLSRLVPPRFWPSGAASRGSVFRAAIRSPELQGDSSSIVAPWMAARGPSLPKSSVRASGAALSHAVRAVARTGPALRRQHAARSYPRPQHRPRTGRHLADSTRHAGTCAHSTIPRAARHSANSTAPASGPALSPQHRPRTARHSANSSAPRRSGNPSPTQRNCSAEVTNSPISRWPMPANCSGFPVVRNR</sequence>
<organism evidence="2 3">
    <name type="scientific">Naumannella halotolerans</name>
    <dbReference type="NCBI Taxonomy" id="993414"/>
    <lineage>
        <taxon>Bacteria</taxon>
        <taxon>Bacillati</taxon>
        <taxon>Actinomycetota</taxon>
        <taxon>Actinomycetes</taxon>
        <taxon>Propionibacteriales</taxon>
        <taxon>Propionibacteriaceae</taxon>
        <taxon>Naumannella</taxon>
    </lineage>
</organism>
<dbReference type="EMBL" id="SOAW01000001">
    <property type="protein sequence ID" value="TDT34076.1"/>
    <property type="molecule type" value="Genomic_DNA"/>
</dbReference>
<proteinExistence type="predicted"/>
<protein>
    <submittedName>
        <fullName evidence="2">Uncharacterized protein</fullName>
    </submittedName>
</protein>
<dbReference type="AlphaFoldDB" id="A0A4R7JAX6"/>
<evidence type="ECO:0000313" key="2">
    <source>
        <dbReference type="EMBL" id="TDT34076.1"/>
    </source>
</evidence>
<accession>A0A4R7JAX6</accession>
<feature type="region of interest" description="Disordered" evidence="1">
    <location>
        <begin position="89"/>
        <end position="209"/>
    </location>
</feature>
<reference evidence="2 3" key="1">
    <citation type="submission" date="2019-03" db="EMBL/GenBank/DDBJ databases">
        <title>Genomic Encyclopedia of Archaeal and Bacterial Type Strains, Phase II (KMG-II): from individual species to whole genera.</title>
        <authorList>
            <person name="Goeker M."/>
        </authorList>
    </citation>
    <scope>NUCLEOTIDE SEQUENCE [LARGE SCALE GENOMIC DNA]</scope>
    <source>
        <strain evidence="2 3">DSM 24323</strain>
    </source>
</reference>
<name>A0A4R7JAX6_9ACTN</name>
<keyword evidence="3" id="KW-1185">Reference proteome</keyword>
<evidence type="ECO:0000313" key="3">
    <source>
        <dbReference type="Proteomes" id="UP000295371"/>
    </source>
</evidence>
<gene>
    <name evidence="2" type="ORF">CLV29_1727</name>
</gene>